<feature type="chain" id="PRO_5003388594" evidence="11">
    <location>
        <begin position="27"/>
        <end position="757"/>
    </location>
</feature>
<comment type="caution">
    <text evidence="14">The sequence shown here is derived from an EMBL/GenBank/DDBJ whole genome shotgun (WGS) entry which is preliminary data.</text>
</comment>
<evidence type="ECO:0000256" key="11">
    <source>
        <dbReference type="SAM" id="SignalP"/>
    </source>
</evidence>
<sequence length="757" mass="86318">KNLKGEIMMKKLLVLLTILSSIIAYAEDTIELEQTTVKGSKTSDYTAPPKEQKNTFVITQERIREKNYKNVEDILRDAPGVVVQNTAFGPRIDMRGSGEKSLSRVKVLVDGISINPTEETMASLPINAIPVESIKKIEIIPGGGATLYGSGSVGGVVSISTNSNVTRDNFFMDLNYGSYDNRNFGFAGGYNFNKNLYVNYGFSYLNSEDYREHEEKENKIYLLGFDYKINAKNRFRFQTRFSDIKQDSSNQIPVEELKNNRRKAGLNMDIDTKDKSYTFDYEYRPTQNLTLSTSLYKQEQDRDIKTESIDDIKIIASNRRFSHITQEKIFYDVKSEMQAKFEEDKKGMKIKAKYDYNLIGDNPSETIVGFDYQTSTNKRNSLVQSETLKNYYDSAIGGFRNLDSADRSPIINKVNMKMTKKSSGIYAFNKLGLTDKVDMTLGGRVEKTQYNGYRENGPNVMPFVSPEKKRIDTDEKLTNYAGELGFLYKYNDTGRIYTRYERGFVTPFGNQLTDKVHDTELKNKQAGIIVPPSVNVASKYVANNLKSEKTDTFEIGFRDYIWGSSISTSFFLTDTTDEITLISSGVTNPAVNRWKYRNIGKTRRMGIEFEAEQNIGKFRFNQSLTLVNTKVLKSNEEARIEKGDRVPMVPRLKATLGVKYNFTDRLSGYLNYVYLAKQESRELRENPDISKDDIVIKHTIGGHGTLEAGLSYKPDNYSDIKIGAKNILSNKYNLRETSLEALPAPERNYYLQLNVRF</sequence>
<comment type="subcellular location">
    <subcellularLocation>
        <location evidence="1 9">Cell outer membrane</location>
        <topology evidence="1 9">Multi-pass membrane protein</topology>
    </subcellularLocation>
</comment>
<evidence type="ECO:0000313" key="15">
    <source>
        <dbReference type="Proteomes" id="UP000005392"/>
    </source>
</evidence>
<feature type="domain" description="TonB-dependent receptor plug" evidence="13">
    <location>
        <begin position="54"/>
        <end position="156"/>
    </location>
</feature>
<keyword evidence="4 9" id="KW-0812">Transmembrane</keyword>
<evidence type="ECO:0000256" key="1">
    <source>
        <dbReference type="ARBA" id="ARBA00004571"/>
    </source>
</evidence>
<dbReference type="InterPro" id="IPR000531">
    <property type="entry name" value="Beta-barrel_TonB"/>
</dbReference>
<evidence type="ECO:0000313" key="14">
    <source>
        <dbReference type="EMBL" id="EGQ79866.1"/>
    </source>
</evidence>
<evidence type="ECO:0000256" key="3">
    <source>
        <dbReference type="ARBA" id="ARBA00022452"/>
    </source>
</evidence>
<feature type="non-terminal residue" evidence="14">
    <location>
        <position position="1"/>
    </location>
</feature>
<keyword evidence="8 9" id="KW-0998">Cell outer membrane</keyword>
<evidence type="ECO:0000256" key="7">
    <source>
        <dbReference type="ARBA" id="ARBA00023136"/>
    </source>
</evidence>
<keyword evidence="6 10" id="KW-0798">TonB box</keyword>
<dbReference type="STRING" id="76859.RN98_04800"/>
<reference evidence="14 15" key="1">
    <citation type="submission" date="2011-05" db="EMBL/GenBank/DDBJ databases">
        <authorList>
            <person name="Muzny D."/>
            <person name="Qin X."/>
            <person name="Deng J."/>
            <person name="Jiang H."/>
            <person name="Liu Y."/>
            <person name="Qu J."/>
            <person name="Song X.-Z."/>
            <person name="Zhang L."/>
            <person name="Thornton R."/>
            <person name="Coyle M."/>
            <person name="Francisco L."/>
            <person name="Jackson L."/>
            <person name="Javaid M."/>
            <person name="Korchina V."/>
            <person name="Kovar C."/>
            <person name="Mata R."/>
            <person name="Mathew T."/>
            <person name="Ngo R."/>
            <person name="Nguyen L."/>
            <person name="Nguyen N."/>
            <person name="Okwuonu G."/>
            <person name="Ongeri F."/>
            <person name="Pham C."/>
            <person name="Simmons D."/>
            <person name="Wilczek-Boney K."/>
            <person name="Hale W."/>
            <person name="Jakkamsetti A."/>
            <person name="Pham P."/>
            <person name="Ruth R."/>
            <person name="San Lucas F."/>
            <person name="Warren J."/>
            <person name="Zhang J."/>
            <person name="Zhao Z."/>
            <person name="Zhou C."/>
            <person name="Zhu D."/>
            <person name="Lee S."/>
            <person name="Bess C."/>
            <person name="Blankenburg K."/>
            <person name="Forbes L."/>
            <person name="Fu Q."/>
            <person name="Gubbala S."/>
            <person name="Hirani K."/>
            <person name="Jayaseelan J.C."/>
            <person name="Lara F."/>
            <person name="Munidasa M."/>
            <person name="Palculict T."/>
            <person name="Patil S."/>
            <person name="Pu L.-L."/>
            <person name="Saada N."/>
            <person name="Tang L."/>
            <person name="Weissenberger G."/>
            <person name="Zhu Y."/>
            <person name="Hemphill L."/>
            <person name="Shang Y."/>
            <person name="Youmans B."/>
            <person name="Ayvaz T."/>
            <person name="Ross M."/>
            <person name="Santibanez J."/>
            <person name="Aqrawi P."/>
            <person name="Gross S."/>
            <person name="Joshi V."/>
            <person name="Fowler G."/>
            <person name="Nazareth L."/>
            <person name="Reid J."/>
            <person name="Worley K."/>
            <person name="Petrosino J."/>
            <person name="Highlander S."/>
            <person name="Gibbs R."/>
        </authorList>
    </citation>
    <scope>NUCLEOTIDE SEQUENCE [LARGE SCALE GENOMIC DNA]</scope>
    <source>
        <strain evidence="14 15">ATCC 51191</strain>
    </source>
</reference>
<dbReference type="Gene3D" id="2.170.130.10">
    <property type="entry name" value="TonB-dependent receptor, plug domain"/>
    <property type="match status" value="1"/>
</dbReference>
<comment type="similarity">
    <text evidence="9 10">Belongs to the TonB-dependent receptor family.</text>
</comment>
<name>F9EMG0_9FUSO</name>
<keyword evidence="3 9" id="KW-1134">Transmembrane beta strand</keyword>
<dbReference type="GO" id="GO:0044718">
    <property type="term" value="P:siderophore transmembrane transport"/>
    <property type="evidence" value="ECO:0007669"/>
    <property type="project" value="TreeGrafter"/>
</dbReference>
<dbReference type="PATRIC" id="fig|997347.4.peg.1039"/>
<evidence type="ECO:0000256" key="6">
    <source>
        <dbReference type="ARBA" id="ARBA00023077"/>
    </source>
</evidence>
<dbReference type="SUPFAM" id="SSF56935">
    <property type="entry name" value="Porins"/>
    <property type="match status" value="1"/>
</dbReference>
<evidence type="ECO:0000256" key="2">
    <source>
        <dbReference type="ARBA" id="ARBA00022448"/>
    </source>
</evidence>
<proteinExistence type="inferred from homology"/>
<feature type="signal peptide" evidence="11">
    <location>
        <begin position="1"/>
        <end position="26"/>
    </location>
</feature>
<keyword evidence="7 9" id="KW-0472">Membrane</keyword>
<accession>F9EMG0</accession>
<dbReference type="GO" id="GO:0009279">
    <property type="term" value="C:cell outer membrane"/>
    <property type="evidence" value="ECO:0007669"/>
    <property type="project" value="UniProtKB-SubCell"/>
</dbReference>
<dbReference type="InterPro" id="IPR037066">
    <property type="entry name" value="Plug_dom_sf"/>
</dbReference>
<gene>
    <name evidence="14" type="ORF">HMPREF9094_1115</name>
</gene>
<dbReference type="PROSITE" id="PS01156">
    <property type="entry name" value="TONB_DEPENDENT_REC_2"/>
    <property type="match status" value="1"/>
</dbReference>
<dbReference type="PANTHER" id="PTHR30069">
    <property type="entry name" value="TONB-DEPENDENT OUTER MEMBRANE RECEPTOR"/>
    <property type="match status" value="1"/>
</dbReference>
<protein>
    <submittedName>
        <fullName evidence="14">Hemin receptor</fullName>
    </submittedName>
</protein>
<keyword evidence="14" id="KW-0675">Receptor</keyword>
<dbReference type="InterPro" id="IPR010917">
    <property type="entry name" value="TonB_rcpt_CS"/>
</dbReference>
<dbReference type="HOGENOM" id="CLU_367845_0_0_0"/>
<evidence type="ECO:0000259" key="12">
    <source>
        <dbReference type="Pfam" id="PF00593"/>
    </source>
</evidence>
<dbReference type="InterPro" id="IPR039426">
    <property type="entry name" value="TonB-dep_rcpt-like"/>
</dbReference>
<dbReference type="PROSITE" id="PS52016">
    <property type="entry name" value="TONB_DEPENDENT_REC_3"/>
    <property type="match status" value="1"/>
</dbReference>
<dbReference type="InterPro" id="IPR036942">
    <property type="entry name" value="Beta-barrel_TonB_sf"/>
</dbReference>
<evidence type="ECO:0000256" key="4">
    <source>
        <dbReference type="ARBA" id="ARBA00022692"/>
    </source>
</evidence>
<dbReference type="PANTHER" id="PTHR30069:SF27">
    <property type="entry name" value="BLL4766 PROTEIN"/>
    <property type="match status" value="1"/>
</dbReference>
<keyword evidence="5 11" id="KW-0732">Signal</keyword>
<evidence type="ECO:0000256" key="5">
    <source>
        <dbReference type="ARBA" id="ARBA00022729"/>
    </source>
</evidence>
<keyword evidence="2 9" id="KW-0813">Transport</keyword>
<dbReference type="GO" id="GO:0015344">
    <property type="term" value="F:siderophore uptake transmembrane transporter activity"/>
    <property type="evidence" value="ECO:0007669"/>
    <property type="project" value="TreeGrafter"/>
</dbReference>
<dbReference type="InterPro" id="IPR012910">
    <property type="entry name" value="Plug_dom"/>
</dbReference>
<dbReference type="Pfam" id="PF07715">
    <property type="entry name" value="Plug"/>
    <property type="match status" value="1"/>
</dbReference>
<evidence type="ECO:0000256" key="10">
    <source>
        <dbReference type="RuleBase" id="RU003357"/>
    </source>
</evidence>
<feature type="domain" description="TonB-dependent receptor-like beta-barrel" evidence="12">
    <location>
        <begin position="233"/>
        <end position="727"/>
    </location>
</feature>
<dbReference type="EMBL" id="AFQD01000178">
    <property type="protein sequence ID" value="EGQ79866.1"/>
    <property type="molecule type" value="Genomic_DNA"/>
</dbReference>
<evidence type="ECO:0000256" key="8">
    <source>
        <dbReference type="ARBA" id="ARBA00023237"/>
    </source>
</evidence>
<dbReference type="Gene3D" id="2.40.170.20">
    <property type="entry name" value="TonB-dependent receptor, beta-barrel domain"/>
    <property type="match status" value="1"/>
</dbReference>
<keyword evidence="15" id="KW-1185">Reference proteome</keyword>
<dbReference type="AlphaFoldDB" id="F9EMG0"/>
<dbReference type="Pfam" id="PF00593">
    <property type="entry name" value="TonB_dep_Rec_b-barrel"/>
    <property type="match status" value="1"/>
</dbReference>
<organism evidence="14 15">
    <name type="scientific">Fusobacterium animalis ATCC 51191</name>
    <dbReference type="NCBI Taxonomy" id="997347"/>
    <lineage>
        <taxon>Bacteria</taxon>
        <taxon>Fusobacteriati</taxon>
        <taxon>Fusobacteriota</taxon>
        <taxon>Fusobacteriia</taxon>
        <taxon>Fusobacteriales</taxon>
        <taxon>Fusobacteriaceae</taxon>
        <taxon>Fusobacterium</taxon>
    </lineage>
</organism>
<dbReference type="Proteomes" id="UP000005392">
    <property type="component" value="Unassembled WGS sequence"/>
</dbReference>
<evidence type="ECO:0000256" key="9">
    <source>
        <dbReference type="PROSITE-ProRule" id="PRU01360"/>
    </source>
</evidence>
<evidence type="ECO:0000259" key="13">
    <source>
        <dbReference type="Pfam" id="PF07715"/>
    </source>
</evidence>